<dbReference type="PANTHER" id="PTHR41694">
    <property type="entry name" value="ENDOGENOUS RETROVIRUS GROUP K MEMBER POL PROTEIN"/>
    <property type="match status" value="1"/>
</dbReference>
<evidence type="ECO:0000256" key="2">
    <source>
        <dbReference type="ARBA" id="ARBA00022695"/>
    </source>
</evidence>
<dbReference type="Gene3D" id="3.30.420.10">
    <property type="entry name" value="Ribonuclease H-like superfamily/Ribonuclease H"/>
    <property type="match status" value="1"/>
</dbReference>
<evidence type="ECO:0000259" key="9">
    <source>
        <dbReference type="PROSITE" id="PS50879"/>
    </source>
</evidence>
<dbReference type="PANTHER" id="PTHR41694:SF4">
    <property type="entry name" value="ENDOGENOUS RETROVIRUS GROUP K MEMBER 10 POL PROTEIN-RELATED"/>
    <property type="match status" value="1"/>
</dbReference>
<dbReference type="GO" id="GO:0003964">
    <property type="term" value="F:RNA-directed DNA polymerase activity"/>
    <property type="evidence" value="ECO:0007669"/>
    <property type="project" value="UniProtKB-KW"/>
</dbReference>
<dbReference type="OrthoDB" id="9386368at2759"/>
<protein>
    <recommendedName>
        <fullName evidence="9">RNase H type-1 domain-containing protein</fullName>
    </recommendedName>
</protein>
<name>A0A8K1D7H3_9PASS</name>
<dbReference type="Pfam" id="PF00075">
    <property type="entry name" value="RNase_H"/>
    <property type="match status" value="1"/>
</dbReference>
<gene>
    <name evidence="10" type="ORF">HGM15179_020130</name>
</gene>
<dbReference type="PROSITE" id="PS50879">
    <property type="entry name" value="RNASE_H_1"/>
    <property type="match status" value="1"/>
</dbReference>
<evidence type="ECO:0000313" key="10">
    <source>
        <dbReference type="EMBL" id="TRZ06978.1"/>
    </source>
</evidence>
<dbReference type="SUPFAM" id="SSF53098">
    <property type="entry name" value="Ribonuclease H-like"/>
    <property type="match status" value="1"/>
</dbReference>
<keyword evidence="8" id="KW-0511">Multifunctional enzyme</keyword>
<dbReference type="InterPro" id="IPR017856">
    <property type="entry name" value="Integrase-like_N"/>
</dbReference>
<evidence type="ECO:0000256" key="1">
    <source>
        <dbReference type="ARBA" id="ARBA00022679"/>
    </source>
</evidence>
<sequence>NPDIQEWEFDVQIVQGSPQVAELAAVVRAFEKFKQSLTLVTDSAYVDGIAERAEHSLLKEISNPNLYSLVSKLIYLLSHREQPYHIMHVRSHTDLPGSVTEGNWGANALAMAVQTTLPDIFNQAKLSHQLFHQNVPALTRAILSS</sequence>
<evidence type="ECO:0000313" key="11">
    <source>
        <dbReference type="Proteomes" id="UP000796761"/>
    </source>
</evidence>
<evidence type="ECO:0000256" key="5">
    <source>
        <dbReference type="ARBA" id="ARBA00022801"/>
    </source>
</evidence>
<evidence type="ECO:0000256" key="4">
    <source>
        <dbReference type="ARBA" id="ARBA00022759"/>
    </source>
</evidence>
<keyword evidence="1" id="KW-0808">Transferase</keyword>
<dbReference type="AlphaFoldDB" id="A0A8K1D7H3"/>
<evidence type="ECO:0000256" key="6">
    <source>
        <dbReference type="ARBA" id="ARBA00022833"/>
    </source>
</evidence>
<keyword evidence="4" id="KW-0255">Endonuclease</keyword>
<keyword evidence="3" id="KW-0540">Nuclease</keyword>
<proteinExistence type="predicted"/>
<keyword evidence="5" id="KW-0378">Hydrolase</keyword>
<evidence type="ECO:0000256" key="3">
    <source>
        <dbReference type="ARBA" id="ARBA00022722"/>
    </source>
</evidence>
<accession>A0A8K1D7H3</accession>
<feature type="non-terminal residue" evidence="10">
    <location>
        <position position="1"/>
    </location>
</feature>
<evidence type="ECO:0000256" key="8">
    <source>
        <dbReference type="ARBA" id="ARBA00023268"/>
    </source>
</evidence>
<feature type="domain" description="RNase H type-1" evidence="9">
    <location>
        <begin position="1"/>
        <end position="115"/>
    </location>
</feature>
<dbReference type="InterPro" id="IPR012337">
    <property type="entry name" value="RNaseH-like_sf"/>
</dbReference>
<dbReference type="Proteomes" id="UP000796761">
    <property type="component" value="Unassembled WGS sequence"/>
</dbReference>
<comment type="caution">
    <text evidence="10">The sequence shown here is derived from an EMBL/GenBank/DDBJ whole genome shotgun (WGS) entry which is preliminary data.</text>
</comment>
<organism evidence="10 11">
    <name type="scientific">Zosterops borbonicus</name>
    <dbReference type="NCBI Taxonomy" id="364589"/>
    <lineage>
        <taxon>Eukaryota</taxon>
        <taxon>Metazoa</taxon>
        <taxon>Chordata</taxon>
        <taxon>Craniata</taxon>
        <taxon>Vertebrata</taxon>
        <taxon>Euteleostomi</taxon>
        <taxon>Archelosauria</taxon>
        <taxon>Archosauria</taxon>
        <taxon>Dinosauria</taxon>
        <taxon>Saurischia</taxon>
        <taxon>Theropoda</taxon>
        <taxon>Coelurosauria</taxon>
        <taxon>Aves</taxon>
        <taxon>Neognathae</taxon>
        <taxon>Neoaves</taxon>
        <taxon>Telluraves</taxon>
        <taxon>Australaves</taxon>
        <taxon>Passeriformes</taxon>
        <taxon>Sylvioidea</taxon>
        <taxon>Zosteropidae</taxon>
        <taxon>Zosterops</taxon>
    </lineage>
</organism>
<keyword evidence="11" id="KW-1185">Reference proteome</keyword>
<keyword evidence="2" id="KW-0548">Nucleotidyltransferase</keyword>
<dbReference type="GO" id="GO:0004523">
    <property type="term" value="F:RNA-DNA hybrid ribonuclease activity"/>
    <property type="evidence" value="ECO:0007669"/>
    <property type="project" value="InterPro"/>
</dbReference>
<keyword evidence="7" id="KW-0695">RNA-directed DNA polymerase</keyword>
<dbReference type="InterPro" id="IPR036397">
    <property type="entry name" value="RNaseH_sf"/>
</dbReference>
<reference evidence="10" key="1">
    <citation type="submission" date="2019-04" db="EMBL/GenBank/DDBJ databases">
        <title>Genome assembly of Zosterops borbonicus 15179.</title>
        <authorList>
            <person name="Leroy T."/>
            <person name="Anselmetti Y."/>
            <person name="Tilak M.-K."/>
            <person name="Nabholz B."/>
        </authorList>
    </citation>
    <scope>NUCLEOTIDE SEQUENCE</scope>
    <source>
        <strain evidence="10">HGM_15179</strain>
        <tissue evidence="10">Muscle</tissue>
    </source>
</reference>
<dbReference type="InterPro" id="IPR002156">
    <property type="entry name" value="RNaseH_domain"/>
</dbReference>
<feature type="non-terminal residue" evidence="10">
    <location>
        <position position="145"/>
    </location>
</feature>
<dbReference type="Gene3D" id="1.10.10.200">
    <property type="match status" value="1"/>
</dbReference>
<dbReference type="EMBL" id="SWJQ01002054">
    <property type="protein sequence ID" value="TRZ06978.1"/>
    <property type="molecule type" value="Genomic_DNA"/>
</dbReference>
<evidence type="ECO:0000256" key="7">
    <source>
        <dbReference type="ARBA" id="ARBA00022918"/>
    </source>
</evidence>
<keyword evidence="6" id="KW-0862">Zinc</keyword>
<dbReference type="GO" id="GO:0035613">
    <property type="term" value="F:RNA stem-loop binding"/>
    <property type="evidence" value="ECO:0007669"/>
    <property type="project" value="TreeGrafter"/>
</dbReference>